<dbReference type="GO" id="GO:0007015">
    <property type="term" value="P:actin filament organization"/>
    <property type="evidence" value="ECO:0007669"/>
    <property type="project" value="InterPro"/>
</dbReference>
<reference evidence="3 4" key="1">
    <citation type="submission" date="2021-12" db="EMBL/GenBank/DDBJ databases">
        <title>High titer production of polyol ester of fatty acids by Rhodotorula paludigena BS15 towards product separation-free biomass refinery.</title>
        <authorList>
            <person name="Mano J."/>
            <person name="Ono H."/>
            <person name="Tanaka T."/>
            <person name="Naito K."/>
            <person name="Sushida H."/>
            <person name="Ike M."/>
            <person name="Tokuyasu K."/>
            <person name="Kitaoka M."/>
        </authorList>
    </citation>
    <scope>NUCLEOTIDE SEQUENCE [LARGE SCALE GENOMIC DNA]</scope>
    <source>
        <strain evidence="3 4">BS15</strain>
    </source>
</reference>
<protein>
    <recommendedName>
        <fullName evidence="2">VHS domain-containing protein</fullName>
    </recommendedName>
</protein>
<dbReference type="PROSITE" id="PS50179">
    <property type="entry name" value="VHS"/>
    <property type="match status" value="1"/>
</dbReference>
<feature type="region of interest" description="Disordered" evidence="1">
    <location>
        <begin position="526"/>
        <end position="550"/>
    </location>
</feature>
<feature type="compositionally biased region" description="Low complexity" evidence="1">
    <location>
        <begin position="37"/>
        <end position="83"/>
    </location>
</feature>
<evidence type="ECO:0000256" key="1">
    <source>
        <dbReference type="SAM" id="MobiDB-lite"/>
    </source>
</evidence>
<proteinExistence type="predicted"/>
<dbReference type="InterPro" id="IPR008942">
    <property type="entry name" value="ENTH_VHS"/>
</dbReference>
<dbReference type="SUPFAM" id="SSF48464">
    <property type="entry name" value="ENTH/VHS domain"/>
    <property type="match status" value="1"/>
</dbReference>
<dbReference type="GO" id="GO:0030479">
    <property type="term" value="C:actin cortical patch"/>
    <property type="evidence" value="ECO:0007669"/>
    <property type="project" value="TreeGrafter"/>
</dbReference>
<dbReference type="GO" id="GO:0043130">
    <property type="term" value="F:ubiquitin binding"/>
    <property type="evidence" value="ECO:0007669"/>
    <property type="project" value="InterPro"/>
</dbReference>
<evidence type="ECO:0000259" key="2">
    <source>
        <dbReference type="PROSITE" id="PS50179"/>
    </source>
</evidence>
<feature type="region of interest" description="Disordered" evidence="1">
    <location>
        <begin position="1"/>
        <end position="83"/>
    </location>
</feature>
<feature type="domain" description="VHS" evidence="2">
    <location>
        <begin position="124"/>
        <end position="236"/>
    </location>
</feature>
<dbReference type="InterPro" id="IPR002014">
    <property type="entry name" value="VHS_dom"/>
</dbReference>
<dbReference type="Proteomes" id="UP001342314">
    <property type="component" value="Unassembled WGS sequence"/>
</dbReference>
<dbReference type="GO" id="GO:0006897">
    <property type="term" value="P:endocytosis"/>
    <property type="evidence" value="ECO:0007669"/>
    <property type="project" value="InterPro"/>
</dbReference>
<dbReference type="PANTHER" id="PTHR47789:SF2">
    <property type="entry name" value="VHS DOMAIN-CONTAINING PROTEIN"/>
    <property type="match status" value="1"/>
</dbReference>
<dbReference type="InterPro" id="IPR045007">
    <property type="entry name" value="LSB5"/>
</dbReference>
<feature type="compositionally biased region" description="Low complexity" evidence="1">
    <location>
        <begin position="273"/>
        <end position="283"/>
    </location>
</feature>
<feature type="compositionally biased region" description="Polar residues" evidence="1">
    <location>
        <begin position="610"/>
        <end position="623"/>
    </location>
</feature>
<feature type="region of interest" description="Disordered" evidence="1">
    <location>
        <begin position="418"/>
        <end position="445"/>
    </location>
</feature>
<organism evidence="3 4">
    <name type="scientific">Rhodotorula paludigena</name>
    <dbReference type="NCBI Taxonomy" id="86838"/>
    <lineage>
        <taxon>Eukaryota</taxon>
        <taxon>Fungi</taxon>
        <taxon>Dikarya</taxon>
        <taxon>Basidiomycota</taxon>
        <taxon>Pucciniomycotina</taxon>
        <taxon>Microbotryomycetes</taxon>
        <taxon>Sporidiobolales</taxon>
        <taxon>Sporidiobolaceae</taxon>
        <taxon>Rhodotorula</taxon>
    </lineage>
</organism>
<evidence type="ECO:0000313" key="4">
    <source>
        <dbReference type="Proteomes" id="UP001342314"/>
    </source>
</evidence>
<dbReference type="Pfam" id="PF00790">
    <property type="entry name" value="VHS"/>
    <property type="match status" value="1"/>
</dbReference>
<dbReference type="SMART" id="SM00288">
    <property type="entry name" value="VHS"/>
    <property type="match status" value="1"/>
</dbReference>
<accession>A0AAV5GN86</accession>
<dbReference type="GO" id="GO:0007034">
    <property type="term" value="P:vacuolar transport"/>
    <property type="evidence" value="ECO:0007669"/>
    <property type="project" value="UniProtKB-ARBA"/>
</dbReference>
<dbReference type="Gene3D" id="1.25.40.90">
    <property type="match status" value="1"/>
</dbReference>
<feature type="compositionally biased region" description="Basic and acidic residues" evidence="1">
    <location>
        <begin position="526"/>
        <end position="544"/>
    </location>
</feature>
<feature type="compositionally biased region" description="Low complexity" evidence="1">
    <location>
        <begin position="598"/>
        <end position="609"/>
    </location>
</feature>
<dbReference type="AlphaFoldDB" id="A0AAV5GN86"/>
<feature type="region of interest" description="Disordered" evidence="1">
    <location>
        <begin position="326"/>
        <end position="368"/>
    </location>
</feature>
<name>A0AAV5GN86_9BASI</name>
<dbReference type="GO" id="GO:0035091">
    <property type="term" value="F:phosphatidylinositol binding"/>
    <property type="evidence" value="ECO:0007669"/>
    <property type="project" value="InterPro"/>
</dbReference>
<feature type="region of interest" description="Disordered" evidence="1">
    <location>
        <begin position="595"/>
        <end position="658"/>
    </location>
</feature>
<feature type="region of interest" description="Disordered" evidence="1">
    <location>
        <begin position="242"/>
        <end position="297"/>
    </location>
</feature>
<feature type="compositionally biased region" description="Basic and acidic residues" evidence="1">
    <location>
        <begin position="343"/>
        <end position="356"/>
    </location>
</feature>
<sequence length="719" mass="77607">MKRLFHKNKRTDSSVGQPQTPSPAPHDAQTPSPQPPSSHGASPSPHGQLQQQQYQQQQYQQQGHNPQQWQGQLPQGPPGQQYVLVPVPGEALHQQQQRPGLPRPPRVQDVGNAIGWSVAMPSFDTAYILHFADYLSSSSSASKEAAKALIKEFKHATPTAQERAVRLTGLLVQNTNDHFKEQVAGKKFLAAITDMVSNPSTAPAVKVMVFRVLSPLAFDAHSTPALRPVGDTFTRLLQDPKTSLQSFPNDLDATSPAYQPGGAPLDPDDPLLRPEALLSQSGRRGSRRPRVDRFPTGIEQMRDLRRRAVEGKSWAAMLSEAVALAADENEPSRGGGKGKGSGKKWEDMTSEEKEMAQARGEGPDGIEVVGGADEEVEVREGLEANEVVQEFHSKCLEAQDFLSTNLDWASVQASQSRAKADAEAASPAQTPQITEPNDAGDQSHLASNNPFAAVVANGGVIPEDLRNKVTEEEEALSEMLSAMTEISDALHLYAHRLSHSRQTAQEDAELAAALDRSRSENRVDRFAGQHGVYDHAADRSHDYGEGGSSAAPAADPFGDYGAASSAYGAPAAHTGGSGVAAASPYDGLEALEGLSLGHSSTPQHHPSSSLTQSPAFSSSNPYASLSAGGDTNGYQVPDRVNAYSPELQPPQGQTESSFLREYVPIQPSQKALGKLRRVSQGAEPESDPAERQEQLEAALREKYERNYREEQERREREGQ</sequence>
<gene>
    <name evidence="3" type="ORF">Rhopal_006844-T1</name>
</gene>
<comment type="caution">
    <text evidence="3">The sequence shown here is derived from an EMBL/GenBank/DDBJ whole genome shotgun (WGS) entry which is preliminary data.</text>
</comment>
<dbReference type="PANTHER" id="PTHR47789">
    <property type="entry name" value="LAS SEVENTEEN-BINDING PROTEIN 5"/>
    <property type="match status" value="1"/>
</dbReference>
<keyword evidence="4" id="KW-1185">Reference proteome</keyword>
<dbReference type="GO" id="GO:0051666">
    <property type="term" value="P:actin cortical patch localization"/>
    <property type="evidence" value="ECO:0007669"/>
    <property type="project" value="TreeGrafter"/>
</dbReference>
<dbReference type="EMBL" id="BQKY01000015">
    <property type="protein sequence ID" value="GJN93786.1"/>
    <property type="molecule type" value="Genomic_DNA"/>
</dbReference>
<feature type="region of interest" description="Disordered" evidence="1">
    <location>
        <begin position="670"/>
        <end position="695"/>
    </location>
</feature>
<evidence type="ECO:0000313" key="3">
    <source>
        <dbReference type="EMBL" id="GJN93786.1"/>
    </source>
</evidence>